<dbReference type="AlphaFoldDB" id="A0A024QFY0"/>
<reference evidence="1 2" key="1">
    <citation type="submission" date="2014-03" db="EMBL/GenBank/DDBJ databases">
        <authorList>
            <person name="Urmite Genomes U."/>
        </authorList>
    </citation>
    <scope>NUCLEOTIDE SEQUENCE [LARGE SCALE GENOMIC DNA]</scope>
    <source>
        <strain evidence="1 2">Vm-5</strain>
    </source>
</reference>
<sequence length="214" mass="25076">MLNQKSASKSLCNKRDLIAMIDEIFYYSMEQHLQRLLEETERFAKDIHLSETWYNKLYVQWLWWTIFCIECNSTSRTIYQQFLERSSARDYPEPIRQVLGKWKQVDAGFYIIETSYDRPHYIMCRDLVDNQVKPVQLASTRVNYQIGDLVTGLLLPFPDGMYFSPSSLCKLRRKLSTPLASDIQTVIHPTTSSQCSSNYPILLKTILRLVDSPI</sequence>
<dbReference type="RefSeq" id="WP_038245732.1">
    <property type="nucleotide sequence ID" value="NZ_BNER01000006.1"/>
</dbReference>
<comment type="caution">
    <text evidence="1">The sequence shown here is derived from an EMBL/GenBank/DDBJ whole genome shotgun (WGS) entry which is preliminary data.</text>
</comment>
<name>A0A024QFY0_9BACI</name>
<evidence type="ECO:0000313" key="2">
    <source>
        <dbReference type="Proteomes" id="UP000028875"/>
    </source>
</evidence>
<proteinExistence type="predicted"/>
<dbReference type="OrthoDB" id="2848405at2"/>
<gene>
    <name evidence="1" type="ORF">BN990_03199</name>
</gene>
<keyword evidence="2" id="KW-1185">Reference proteome</keyword>
<dbReference type="EMBL" id="CCDP010000002">
    <property type="protein sequence ID" value="CDQ40866.1"/>
    <property type="molecule type" value="Genomic_DNA"/>
</dbReference>
<accession>A0A024QFY0</accession>
<evidence type="ECO:0000313" key="1">
    <source>
        <dbReference type="EMBL" id="CDQ40866.1"/>
    </source>
</evidence>
<reference evidence="2" key="2">
    <citation type="submission" date="2014-05" db="EMBL/GenBank/DDBJ databases">
        <title>Draft genome sequence of Virgibacillus massiliensis Vm-5.</title>
        <authorList>
            <person name="Khelaifia S."/>
            <person name="Croce O."/>
            <person name="Lagier J.C."/>
            <person name="Raoult D."/>
        </authorList>
    </citation>
    <scope>NUCLEOTIDE SEQUENCE [LARGE SCALE GENOMIC DNA]</scope>
    <source>
        <strain evidence="2">Vm-5</strain>
    </source>
</reference>
<organism evidence="1 2">
    <name type="scientific">Virgibacillus massiliensis</name>
    <dbReference type="NCBI Taxonomy" id="1462526"/>
    <lineage>
        <taxon>Bacteria</taxon>
        <taxon>Bacillati</taxon>
        <taxon>Bacillota</taxon>
        <taxon>Bacilli</taxon>
        <taxon>Bacillales</taxon>
        <taxon>Bacillaceae</taxon>
        <taxon>Virgibacillus</taxon>
    </lineage>
</organism>
<protein>
    <submittedName>
        <fullName evidence="1">Uncharacterized protein</fullName>
    </submittedName>
</protein>
<dbReference type="Proteomes" id="UP000028875">
    <property type="component" value="Unassembled WGS sequence"/>
</dbReference>